<name>I2N3Z3_STRT9</name>
<dbReference type="AlphaFoldDB" id="I2N3Z3"/>
<feature type="domain" description="TfuA-like core" evidence="1">
    <location>
        <begin position="49"/>
        <end position="167"/>
    </location>
</feature>
<reference evidence="2 3" key="1">
    <citation type="journal article" date="2012" name="J. Bacteriol.">
        <title>Draft genome of Streptomyces tsukubaensis NRRL 18488, the producer of the clinically important immunosuppressant tacrolimus (FK506).</title>
        <authorList>
            <person name="Barreiro C."/>
            <person name="Prieto C."/>
            <person name="Sola-Landa A."/>
            <person name="Solera E."/>
            <person name="Martinez-Castro M."/>
            <person name="Perez-Redondo R."/>
            <person name="Garcia-Estrada C."/>
            <person name="Aparicio J.F."/>
            <person name="Fernandez-Martinez L.T."/>
            <person name="Santos-Aberturas J."/>
            <person name="Salehi-Najafabadi Z."/>
            <person name="Rodriguez-Garcia A."/>
            <person name="Tauch A."/>
            <person name="Martin J.F."/>
        </authorList>
    </citation>
    <scope>NUCLEOTIDE SEQUENCE [LARGE SCALE GENOMIC DNA]</scope>
    <source>
        <strain evidence="3">DSM 42081 / NBRC 108919 / NRRL 18488 / 9993</strain>
    </source>
</reference>
<dbReference type="RefSeq" id="WP_006347380.1">
    <property type="nucleotide sequence ID" value="NZ_CP029159.1"/>
</dbReference>
<protein>
    <submittedName>
        <fullName evidence="2">TfuA-like core domain-containing protein</fullName>
    </submittedName>
</protein>
<organism evidence="2 3">
    <name type="scientific">Streptomyces tsukubensis (strain DSM 42081 / NBRC 108919 / NRRL 18488 / 9993)</name>
    <dbReference type="NCBI Taxonomy" id="1114943"/>
    <lineage>
        <taxon>Bacteria</taxon>
        <taxon>Bacillati</taxon>
        <taxon>Actinomycetota</taxon>
        <taxon>Actinomycetes</taxon>
        <taxon>Kitasatosporales</taxon>
        <taxon>Streptomycetaceae</taxon>
        <taxon>Streptomyces</taxon>
    </lineage>
</organism>
<gene>
    <name evidence="2" type="ORF">STSU_014200</name>
</gene>
<evidence type="ECO:0000313" key="3">
    <source>
        <dbReference type="Proteomes" id="UP000005940"/>
    </source>
</evidence>
<dbReference type="EMBL" id="CP029159">
    <property type="protein sequence ID" value="QKM68162.1"/>
    <property type="molecule type" value="Genomic_DNA"/>
</dbReference>
<dbReference type="InterPro" id="IPR012924">
    <property type="entry name" value="TfuA_core"/>
</dbReference>
<evidence type="ECO:0000259" key="1">
    <source>
        <dbReference type="Pfam" id="PF07812"/>
    </source>
</evidence>
<proteinExistence type="predicted"/>
<accession>I2N3Z3</accession>
<dbReference type="Proteomes" id="UP000005940">
    <property type="component" value="Chromosome"/>
</dbReference>
<sequence>MVVHVFTGPTLHPGDPALADSGFVPRPPIGHGDLLHPGITPADTVLIIDGVFHHAPAVRHKEIIWTLSRGVRVLGAASIGALRAAELADCGMVGVGEIYTAYATGHLVGDDEVAVAQAAAPDLSAYTWPLVNVRKALRLAVSEGVIDPEASDLILAELRKVFYAHRSLRVLLSAGRSCGAPAFGWWLKDRLHDDPYFGDVKRADAVLALETALTLDRAPSAAPPTGLVWNTRCFRRWHNEFTATQVDGFVLKIRHRVAYQQIFDPGFKSLWHRFLRRAEAHELAPALACVAVRPDLDLADRATVDLLLRHETRADRTAIVRCLRSNEERTRTHPGFFPEAIRGETARTVLSAVWSVPGESLEGESWERGFQGEREAVDAVKPFVLGLLRNKEQV</sequence>
<evidence type="ECO:0000313" key="2">
    <source>
        <dbReference type="EMBL" id="QKM68162.1"/>
    </source>
</evidence>
<keyword evidence="3" id="KW-1185">Reference proteome</keyword>
<dbReference type="Pfam" id="PF07812">
    <property type="entry name" value="TfuA"/>
    <property type="match status" value="1"/>
</dbReference>